<keyword evidence="3" id="KW-1185">Reference proteome</keyword>
<reference evidence="2" key="1">
    <citation type="submission" date="2021-01" db="EMBL/GenBank/DDBJ databases">
        <title>Adiantum capillus-veneris genome.</title>
        <authorList>
            <person name="Fang Y."/>
            <person name="Liao Q."/>
        </authorList>
    </citation>
    <scope>NUCLEOTIDE SEQUENCE</scope>
    <source>
        <strain evidence="2">H3</strain>
        <tissue evidence="2">Leaf</tissue>
    </source>
</reference>
<proteinExistence type="predicted"/>
<evidence type="ECO:0000313" key="2">
    <source>
        <dbReference type="EMBL" id="KAI5061602.1"/>
    </source>
</evidence>
<evidence type="ECO:0000259" key="1">
    <source>
        <dbReference type="PROSITE" id="PS50181"/>
    </source>
</evidence>
<dbReference type="InterPro" id="IPR001810">
    <property type="entry name" value="F-box_dom"/>
</dbReference>
<gene>
    <name evidence="2" type="ORF">GOP47_0024107</name>
</gene>
<accession>A0A9D4U5X0</accession>
<protein>
    <recommendedName>
        <fullName evidence="1">F-box domain-containing protein</fullName>
    </recommendedName>
</protein>
<dbReference type="Gene3D" id="3.80.10.10">
    <property type="entry name" value="Ribonuclease Inhibitor"/>
    <property type="match status" value="1"/>
</dbReference>
<dbReference type="SUPFAM" id="SSF52047">
    <property type="entry name" value="RNI-like"/>
    <property type="match status" value="1"/>
</dbReference>
<sequence length="519" mass="59882">MAERRERHSSSARNINDLPVEVIGHILSHVRCVRLVALACATCRKWRDAVKNHLYKITCPFQVLEPWKWKKYEHTITAVVKQTAYLQELSVINGEIRADSLRVWLKHTRRTLKSFTFLSKTSRGVNILKMLADSKSSVERLEWGDANLPALNLAYCNLPSLVLLTLDGGTRKLSIEEIQLLFSSLLKLENASLINIVGNRAPSRVVFNLSSSLKTLIMKRVSLDRGDAANPIDTTLALCADNLSHFSLMGLSVNELLSVEVEQVKSLQCLIIQDFDIVRLRFAETLQRLVIWNASIKQMESKNLMSLTDLTLFKERDLRAIWPIYKITTQEASTKLRKLRLLGGLPTFAVEDLRTIACRFPKLRWLALYHQDTLFGQSEKKLPMFRQLIDLELYVNNRVTDHEVFAGWILKLLQCCPNLKCMAIKLEHRPSEPWAEEIEFPLKLTSVLRNLIRPYPYVQVRLTTKHPNQLNEIFSRSYWQTCVDMDLHSGNNQSVDFCVDKHYCIWLLVLRVMPAYERP</sequence>
<dbReference type="InterPro" id="IPR036047">
    <property type="entry name" value="F-box-like_dom_sf"/>
</dbReference>
<dbReference type="Proteomes" id="UP000886520">
    <property type="component" value="Chromosome 23"/>
</dbReference>
<dbReference type="Pfam" id="PF12937">
    <property type="entry name" value="F-box-like"/>
    <property type="match status" value="1"/>
</dbReference>
<dbReference type="OrthoDB" id="10579796at2759"/>
<organism evidence="2 3">
    <name type="scientific">Adiantum capillus-veneris</name>
    <name type="common">Maidenhair fern</name>
    <dbReference type="NCBI Taxonomy" id="13818"/>
    <lineage>
        <taxon>Eukaryota</taxon>
        <taxon>Viridiplantae</taxon>
        <taxon>Streptophyta</taxon>
        <taxon>Embryophyta</taxon>
        <taxon>Tracheophyta</taxon>
        <taxon>Polypodiopsida</taxon>
        <taxon>Polypodiidae</taxon>
        <taxon>Polypodiales</taxon>
        <taxon>Pteridineae</taxon>
        <taxon>Pteridaceae</taxon>
        <taxon>Vittarioideae</taxon>
        <taxon>Adiantum</taxon>
    </lineage>
</organism>
<feature type="domain" description="F-box" evidence="1">
    <location>
        <begin position="12"/>
        <end position="58"/>
    </location>
</feature>
<dbReference type="SUPFAM" id="SSF81383">
    <property type="entry name" value="F-box domain"/>
    <property type="match status" value="1"/>
</dbReference>
<comment type="caution">
    <text evidence="2">The sequence shown here is derived from an EMBL/GenBank/DDBJ whole genome shotgun (WGS) entry which is preliminary data.</text>
</comment>
<dbReference type="EMBL" id="JABFUD020000023">
    <property type="protein sequence ID" value="KAI5061602.1"/>
    <property type="molecule type" value="Genomic_DNA"/>
</dbReference>
<name>A0A9D4U5X0_ADICA</name>
<dbReference type="InterPro" id="IPR032675">
    <property type="entry name" value="LRR_dom_sf"/>
</dbReference>
<dbReference type="AlphaFoldDB" id="A0A9D4U5X0"/>
<dbReference type="PROSITE" id="PS50181">
    <property type="entry name" value="FBOX"/>
    <property type="match status" value="1"/>
</dbReference>
<evidence type="ECO:0000313" key="3">
    <source>
        <dbReference type="Proteomes" id="UP000886520"/>
    </source>
</evidence>